<feature type="chain" id="PRO_5046893069" description="Fimbrial-type adhesion domain-containing protein" evidence="5">
    <location>
        <begin position="23"/>
        <end position="173"/>
    </location>
</feature>
<keyword evidence="4" id="KW-0281">Fimbrium</keyword>
<feature type="signal peptide" evidence="5">
    <location>
        <begin position="1"/>
        <end position="22"/>
    </location>
</feature>
<dbReference type="PANTHER" id="PTHR33420">
    <property type="entry name" value="FIMBRIAL SUBUNIT ELFA-RELATED"/>
    <property type="match status" value="1"/>
</dbReference>
<evidence type="ECO:0000256" key="2">
    <source>
        <dbReference type="ARBA" id="ARBA00006671"/>
    </source>
</evidence>
<dbReference type="InterPro" id="IPR050263">
    <property type="entry name" value="Bact_Fimbrial_Adh_Pro"/>
</dbReference>
<evidence type="ECO:0000313" key="8">
    <source>
        <dbReference type="Proteomes" id="UP001306668"/>
    </source>
</evidence>
<evidence type="ECO:0000313" key="7">
    <source>
        <dbReference type="EMBL" id="GMR28327.1"/>
    </source>
</evidence>
<evidence type="ECO:0000256" key="4">
    <source>
        <dbReference type="ARBA" id="ARBA00023263"/>
    </source>
</evidence>
<comment type="caution">
    <text evidence="7">The sequence shown here is derived from an EMBL/GenBank/DDBJ whole genome shotgun (WGS) entry which is preliminary data.</text>
</comment>
<comment type="similarity">
    <text evidence="2">Belongs to the fimbrial protein family.</text>
</comment>
<evidence type="ECO:0000256" key="5">
    <source>
        <dbReference type="SAM" id="SignalP"/>
    </source>
</evidence>
<dbReference type="Gene3D" id="2.60.40.1090">
    <property type="entry name" value="Fimbrial-type adhesion domain"/>
    <property type="match status" value="1"/>
</dbReference>
<dbReference type="InterPro" id="IPR000259">
    <property type="entry name" value="Adhesion_dom_fimbrial"/>
</dbReference>
<dbReference type="InterPro" id="IPR008966">
    <property type="entry name" value="Adhesion_dom_sf"/>
</dbReference>
<proteinExistence type="inferred from homology"/>
<evidence type="ECO:0000256" key="3">
    <source>
        <dbReference type="ARBA" id="ARBA00022729"/>
    </source>
</evidence>
<organism evidence="7 8">
    <name type="scientific">Stenotrophomonas sepilia</name>
    <dbReference type="NCBI Taxonomy" id="2860290"/>
    <lineage>
        <taxon>Bacteria</taxon>
        <taxon>Pseudomonadati</taxon>
        <taxon>Pseudomonadota</taxon>
        <taxon>Gammaproteobacteria</taxon>
        <taxon>Lysobacterales</taxon>
        <taxon>Lysobacteraceae</taxon>
        <taxon>Stenotrophomonas</taxon>
        <taxon>Stenotrophomonas maltophilia group</taxon>
    </lineage>
</organism>
<evidence type="ECO:0000259" key="6">
    <source>
        <dbReference type="Pfam" id="PF00419"/>
    </source>
</evidence>
<dbReference type="RefSeq" id="WP_338167857.1">
    <property type="nucleotide sequence ID" value="NZ_BTRJ01000026.1"/>
</dbReference>
<gene>
    <name evidence="7" type="ORF">STENOSP10_25470</name>
</gene>
<keyword evidence="3 5" id="KW-0732">Signal</keyword>
<comment type="subcellular location">
    <subcellularLocation>
        <location evidence="1">Fimbrium</location>
    </subcellularLocation>
</comment>
<reference evidence="8" key="1">
    <citation type="submission" date="2023-07" db="EMBL/GenBank/DDBJ databases">
        <title>Genome sequence of Stenotrophomonas sp. Alg010 isolated from Sargassum waste.</title>
        <authorList>
            <person name="Mohapatra"/>
            <person name="B.R."/>
        </authorList>
    </citation>
    <scope>NUCLEOTIDE SEQUENCE [LARGE SCALE GENOMIC DNA]</scope>
    <source>
        <strain evidence="8">Alg010</strain>
    </source>
</reference>
<evidence type="ECO:0000256" key="1">
    <source>
        <dbReference type="ARBA" id="ARBA00004561"/>
    </source>
</evidence>
<accession>A0ABQ6QDR3</accession>
<sequence length="173" mass="17640">MNKLALALSAALSLGAVASASAAEATVNFTGEIKAMSCSATINGSGTTLTLPTVFAHEINDDRAPRQPFTIQFGEAGKLCPPADYTFTFAESDLDSKGRLTNKASSGAATNVVLAVGNTSGDLDLGGHSHDESLTASGTISIPLQARFAKADSADVTEGSFSAPLLINVDYTP</sequence>
<dbReference type="PANTHER" id="PTHR33420:SF12">
    <property type="entry name" value="FIMBRIN-LIKE PROTEIN FIMI-RELATED"/>
    <property type="match status" value="1"/>
</dbReference>
<dbReference type="SUPFAM" id="SSF49401">
    <property type="entry name" value="Bacterial adhesins"/>
    <property type="match status" value="1"/>
</dbReference>
<dbReference type="EMBL" id="BTRJ01000026">
    <property type="protein sequence ID" value="GMR28327.1"/>
    <property type="molecule type" value="Genomic_DNA"/>
</dbReference>
<feature type="domain" description="Fimbrial-type adhesion" evidence="6">
    <location>
        <begin position="28"/>
        <end position="171"/>
    </location>
</feature>
<dbReference type="InterPro" id="IPR036937">
    <property type="entry name" value="Adhesion_dom_fimbrial_sf"/>
</dbReference>
<keyword evidence="8" id="KW-1185">Reference proteome</keyword>
<dbReference type="Proteomes" id="UP001306668">
    <property type="component" value="Unassembled WGS sequence"/>
</dbReference>
<name>A0ABQ6QDR3_9GAMM</name>
<dbReference type="Pfam" id="PF00419">
    <property type="entry name" value="Fimbrial"/>
    <property type="match status" value="1"/>
</dbReference>
<protein>
    <recommendedName>
        <fullName evidence="6">Fimbrial-type adhesion domain-containing protein</fullName>
    </recommendedName>
</protein>